<accession>A0A139WQJ0</accession>
<gene>
    <name evidence="1" type="ORF">WA1_49060</name>
</gene>
<keyword evidence="2" id="KW-1185">Reference proteome</keyword>
<sequence length="252" mass="30055">MFNTKIEQIRLYQIPVNLDSSISYLEGLSEQITLLALYQKIFPDEWSESIIPFNSYSNKSAYTDKELEFLNLVNDNLFPVDFLEYDDTERHDEIPIYPKYFDMWEENIDDLELAEQFLISLLGQGYDPEEWEDRFGFTPSYVVQLENIDQDKLENLFSHQEEPLCYFCDTLWMLDKSTENIWIDASTYTNDSLEWSYENILFLAEQWQNATLYLSNCSQLCEWIDEIDNRQKVVELWNQSKKKSTNTQSKIC</sequence>
<dbReference type="AlphaFoldDB" id="A0A139WQJ0"/>
<reference evidence="1 2" key="1">
    <citation type="journal article" date="2013" name="Genome Biol. Evol.">
        <title>Genomes of Stigonematalean cyanobacteria (subsection V) and the evolution of oxygenic photosynthesis from prokaryotes to plastids.</title>
        <authorList>
            <person name="Dagan T."/>
            <person name="Roettger M."/>
            <person name="Stucken K."/>
            <person name="Landan G."/>
            <person name="Koch R."/>
            <person name="Major P."/>
            <person name="Gould S.B."/>
            <person name="Goremykin V.V."/>
            <person name="Rippka R."/>
            <person name="Tandeau de Marsac N."/>
            <person name="Gugger M."/>
            <person name="Lockhart P.J."/>
            <person name="Allen J.F."/>
            <person name="Brune I."/>
            <person name="Maus I."/>
            <person name="Puhler A."/>
            <person name="Martin W.F."/>
        </authorList>
    </citation>
    <scope>NUCLEOTIDE SEQUENCE [LARGE SCALE GENOMIC DNA]</scope>
    <source>
        <strain evidence="1 2">PCC 7110</strain>
    </source>
</reference>
<dbReference type="OrthoDB" id="457991at2"/>
<comment type="caution">
    <text evidence="1">The sequence shown here is derived from an EMBL/GenBank/DDBJ whole genome shotgun (WGS) entry which is preliminary data.</text>
</comment>
<evidence type="ECO:0000313" key="1">
    <source>
        <dbReference type="EMBL" id="KYC34692.1"/>
    </source>
</evidence>
<protein>
    <submittedName>
        <fullName evidence="1">Uncharacterized protein</fullName>
    </submittedName>
</protein>
<organism evidence="1 2">
    <name type="scientific">Scytonema hofmannii PCC 7110</name>
    <dbReference type="NCBI Taxonomy" id="128403"/>
    <lineage>
        <taxon>Bacteria</taxon>
        <taxon>Bacillati</taxon>
        <taxon>Cyanobacteriota</taxon>
        <taxon>Cyanophyceae</taxon>
        <taxon>Nostocales</taxon>
        <taxon>Scytonemataceae</taxon>
        <taxon>Scytonema</taxon>
    </lineage>
</organism>
<proteinExistence type="predicted"/>
<dbReference type="STRING" id="128403.WA1_49060"/>
<name>A0A139WQJ0_9CYAN</name>
<dbReference type="EMBL" id="ANNX02000064">
    <property type="protein sequence ID" value="KYC34692.1"/>
    <property type="molecule type" value="Genomic_DNA"/>
</dbReference>
<dbReference type="Proteomes" id="UP000076925">
    <property type="component" value="Unassembled WGS sequence"/>
</dbReference>
<evidence type="ECO:0000313" key="2">
    <source>
        <dbReference type="Proteomes" id="UP000076925"/>
    </source>
</evidence>
<dbReference type="RefSeq" id="WP_017741142.1">
    <property type="nucleotide sequence ID" value="NZ_KQ976355.1"/>
</dbReference>